<keyword evidence="5" id="KW-0732">Signal</keyword>
<dbReference type="AlphaFoldDB" id="A0A6J2WT07"/>
<dbReference type="CTD" id="6948"/>
<evidence type="ECO:0000313" key="10">
    <source>
        <dbReference type="Proteomes" id="UP000504632"/>
    </source>
</evidence>
<evidence type="ECO:0000256" key="2">
    <source>
        <dbReference type="ARBA" id="ARBA00006449"/>
    </source>
</evidence>
<feature type="binding site" evidence="7">
    <location>
        <position position="210"/>
    </location>
    <ligand>
        <name>cyanocob(III)alamin</name>
        <dbReference type="ChEBI" id="CHEBI:17439"/>
    </ligand>
</feature>
<dbReference type="InterPro" id="IPR002157">
    <property type="entry name" value="Cbl-bd_prot"/>
</dbReference>
<feature type="binding site" evidence="7">
    <location>
        <begin position="165"/>
        <end position="169"/>
    </location>
    <ligand>
        <name>cyanocob(III)alamin</name>
        <dbReference type="ChEBI" id="CHEBI:17439"/>
    </ligand>
</feature>
<evidence type="ECO:0000256" key="1">
    <source>
        <dbReference type="ARBA" id="ARBA00004613"/>
    </source>
</evidence>
<dbReference type="Gene3D" id="2.170.130.30">
    <property type="match status" value="1"/>
</dbReference>
<reference evidence="11" key="1">
    <citation type="submission" date="2025-08" db="UniProtKB">
        <authorList>
            <consortium name="RefSeq"/>
        </authorList>
    </citation>
    <scope>IDENTIFICATION</scope>
</reference>
<accession>A0A6J2WT07</accession>
<feature type="binding site" evidence="7">
    <location>
        <position position="446"/>
    </location>
    <ligand>
        <name>cyanocob(III)alamin</name>
        <dbReference type="ChEBI" id="CHEBI:17439"/>
    </ligand>
</feature>
<feature type="binding site" evidence="7">
    <location>
        <position position="303"/>
    </location>
    <ligand>
        <name>cyanocob(III)alamin</name>
        <dbReference type="ChEBI" id="CHEBI:17439"/>
    </ligand>
</feature>
<comment type="similarity">
    <text evidence="2">Belongs to the eukaryotic cobalamin transport proteins family.</text>
</comment>
<name>A0A6J2WT07_CHACN</name>
<feature type="disulfide bond" evidence="8">
    <location>
        <begin position="40"/>
        <end position="279"/>
    </location>
</feature>
<dbReference type="GO" id="GO:0005615">
    <property type="term" value="C:extracellular space"/>
    <property type="evidence" value="ECO:0007669"/>
    <property type="project" value="TreeGrafter"/>
</dbReference>
<dbReference type="Gene3D" id="1.50.10.20">
    <property type="match status" value="1"/>
</dbReference>
<dbReference type="Pfam" id="PF14478">
    <property type="entry name" value="DUF4430"/>
    <property type="match status" value="1"/>
</dbReference>
<dbReference type="InterPro" id="IPR027954">
    <property type="entry name" value="Transcobalamin-like_C"/>
</dbReference>
<feature type="binding site" evidence="7">
    <location>
        <position position="258"/>
    </location>
    <ligand>
        <name>cyanocob(III)alamin</name>
        <dbReference type="ChEBI" id="CHEBI:17439"/>
    </ligand>
</feature>
<keyword evidence="3" id="KW-0171">Cobalt transport</keyword>
<dbReference type="Proteomes" id="UP000504632">
    <property type="component" value="Chromosome 14"/>
</dbReference>
<evidence type="ECO:0000256" key="7">
    <source>
        <dbReference type="PIRSR" id="PIRSR602157-1"/>
    </source>
</evidence>
<dbReference type="Pfam" id="PF01122">
    <property type="entry name" value="Cobalamin_bind"/>
    <property type="match status" value="1"/>
</dbReference>
<organism evidence="10 11">
    <name type="scientific">Chanos chanos</name>
    <name type="common">Milkfish</name>
    <name type="synonym">Mugil chanos</name>
    <dbReference type="NCBI Taxonomy" id="29144"/>
    <lineage>
        <taxon>Eukaryota</taxon>
        <taxon>Metazoa</taxon>
        <taxon>Chordata</taxon>
        <taxon>Craniata</taxon>
        <taxon>Vertebrata</taxon>
        <taxon>Euteleostomi</taxon>
        <taxon>Actinopterygii</taxon>
        <taxon>Neopterygii</taxon>
        <taxon>Teleostei</taxon>
        <taxon>Ostariophysi</taxon>
        <taxon>Gonorynchiformes</taxon>
        <taxon>Chanidae</taxon>
        <taxon>Chanos</taxon>
    </lineage>
</organism>
<sequence>MFCSFSKPRCFLIRAVLKRSMKGALLIANALFALVVGETCDSRHEELVLSLNKRLLRSTEGQNSLPDPSVHIALRLSPHHNLIAESKYLNLLKSTLHDEIESSLNKGEHVIGQLALYILALRASCHDVNTLSLTVNQSQERLLTQLKWQLEEEKAHISTKQHPATSYYQYSLGILALCVSRVKVNPHVTKKLLHAVDRGLINQGKTPSTDAFAMVGLALQCLKDVGTPVQDEAQLDRALTAIKEKLLESQRTDGHLGNEFSTGLAVQALEALGSPVDDCSAPMKALRAEARKGSYGRSAVLSQILPALQRTTYLQLRGKECRKEDDSLVVEVEPTVGPTSILSTTVPVQVEVVRLGNVTTTFLIDVPFGSSLLDALMLLQDSQKGFTFEVESSRWGPVLRSVNGEQAQQSKRRYWHLSSEGTALSQGVKDYKIETAQKIAIRNTGY</sequence>
<evidence type="ECO:0000256" key="6">
    <source>
        <dbReference type="ARBA" id="ARBA00023285"/>
    </source>
</evidence>
<keyword evidence="3" id="KW-0406">Ion transport</keyword>
<dbReference type="PANTHER" id="PTHR10559:SF18">
    <property type="entry name" value="TRANSCOBALAMIN II"/>
    <property type="match status" value="1"/>
</dbReference>
<dbReference type="GeneID" id="115827625"/>
<feature type="binding site" evidence="7">
    <location>
        <position position="424"/>
    </location>
    <ligand>
        <name>cyanocob(III)alamin</name>
        <dbReference type="ChEBI" id="CHEBI:17439"/>
    </ligand>
</feature>
<keyword evidence="8" id="KW-1015">Disulfide bond</keyword>
<dbReference type="FunCoup" id="A0A6J2WT07">
    <property type="interactions" value="1485"/>
</dbReference>
<feature type="domain" description="Transcobalamin-like C-terminal" evidence="9">
    <location>
        <begin position="369"/>
        <end position="443"/>
    </location>
</feature>
<dbReference type="PANTHER" id="PTHR10559">
    <property type="entry name" value="TRANSCOBALAMIN-1/GASTRIC INTRINSIC FACTOR"/>
    <property type="match status" value="1"/>
</dbReference>
<keyword evidence="10" id="KW-1185">Reference proteome</keyword>
<dbReference type="RefSeq" id="XP_030647377.1">
    <property type="nucleotide sequence ID" value="XM_030791517.1"/>
</dbReference>
<proteinExistence type="inferred from homology"/>
<dbReference type="GO" id="GO:0006824">
    <property type="term" value="P:cobalt ion transport"/>
    <property type="evidence" value="ECO:0007669"/>
    <property type="project" value="UniProtKB-KW"/>
</dbReference>
<keyword evidence="6 7" id="KW-0170">Cobalt</keyword>
<evidence type="ECO:0000256" key="8">
    <source>
        <dbReference type="PIRSR" id="PIRSR602157-2"/>
    </source>
</evidence>
<evidence type="ECO:0000313" key="11">
    <source>
        <dbReference type="RefSeq" id="XP_030647377.1"/>
    </source>
</evidence>
<protein>
    <submittedName>
        <fullName evidence="11">Transcobalamin-2 isoform X1</fullName>
    </submittedName>
</protein>
<evidence type="ECO:0000256" key="5">
    <source>
        <dbReference type="ARBA" id="ARBA00022729"/>
    </source>
</evidence>
<dbReference type="InParanoid" id="A0A6J2WT07"/>
<evidence type="ECO:0000259" key="9">
    <source>
        <dbReference type="Pfam" id="PF14478"/>
    </source>
</evidence>
<gene>
    <name evidence="11" type="primary">tcn2</name>
</gene>
<comment type="subcellular location">
    <subcellularLocation>
        <location evidence="1">Secreted</location>
    </subcellularLocation>
</comment>
<dbReference type="GO" id="GO:0015889">
    <property type="term" value="P:cobalamin transport"/>
    <property type="evidence" value="ECO:0007669"/>
    <property type="project" value="InterPro"/>
</dbReference>
<dbReference type="OrthoDB" id="9440006at2759"/>
<keyword evidence="4" id="KW-0964">Secreted</keyword>
<feature type="binding site" evidence="7">
    <location>
        <begin position="415"/>
        <end position="417"/>
    </location>
    <ligand>
        <name>cyanocob(III)alamin</name>
        <dbReference type="ChEBI" id="CHEBI:17439"/>
    </ligand>
</feature>
<evidence type="ECO:0000256" key="4">
    <source>
        <dbReference type="ARBA" id="ARBA00022525"/>
    </source>
</evidence>
<keyword evidence="3" id="KW-0813">Transport</keyword>
<dbReference type="GO" id="GO:0031419">
    <property type="term" value="F:cobalamin binding"/>
    <property type="evidence" value="ECO:0007669"/>
    <property type="project" value="InterPro"/>
</dbReference>
<evidence type="ECO:0000256" key="3">
    <source>
        <dbReference type="ARBA" id="ARBA00022426"/>
    </source>
</evidence>
<dbReference type="InterPro" id="IPR051588">
    <property type="entry name" value="Cobalamin_Transport"/>
</dbReference>
<feature type="disulfide bond" evidence="8">
    <location>
        <begin position="178"/>
        <end position="221"/>
    </location>
</feature>